<keyword evidence="3" id="KW-0949">S-adenosyl-L-methionine</keyword>
<dbReference type="InterPro" id="IPR029063">
    <property type="entry name" value="SAM-dependent_MTases_sf"/>
</dbReference>
<evidence type="ECO:0000256" key="1">
    <source>
        <dbReference type="ARBA" id="ARBA00022603"/>
    </source>
</evidence>
<keyword evidence="5" id="KW-1185">Reference proteome</keyword>
<dbReference type="GO" id="GO:0032259">
    <property type="term" value="P:methylation"/>
    <property type="evidence" value="ECO:0007669"/>
    <property type="project" value="UniProtKB-KW"/>
</dbReference>
<evidence type="ECO:0000256" key="3">
    <source>
        <dbReference type="ARBA" id="ARBA00022691"/>
    </source>
</evidence>
<dbReference type="InterPro" id="IPR012327">
    <property type="entry name" value="MeTrfase_D12"/>
</dbReference>
<evidence type="ECO:0000313" key="4">
    <source>
        <dbReference type="EMBL" id="BBL03920.1"/>
    </source>
</evidence>
<protein>
    <submittedName>
        <fullName evidence="4">Site-specific DNA-methyltransferase</fullName>
    </submittedName>
</protein>
<dbReference type="EMBL" id="AP019735">
    <property type="protein sequence ID" value="BBL03920.1"/>
    <property type="molecule type" value="Genomic_DNA"/>
</dbReference>
<evidence type="ECO:0000313" key="5">
    <source>
        <dbReference type="Proteomes" id="UP000318946"/>
    </source>
</evidence>
<dbReference type="PANTHER" id="PTHR30481">
    <property type="entry name" value="DNA ADENINE METHYLASE"/>
    <property type="match status" value="1"/>
</dbReference>
<dbReference type="GO" id="GO:0043565">
    <property type="term" value="F:sequence-specific DNA binding"/>
    <property type="evidence" value="ECO:0007669"/>
    <property type="project" value="TreeGrafter"/>
</dbReference>
<accession>A0A4Y1WS84</accession>
<name>A0A4Y1WS84_9BACT</name>
<dbReference type="AlphaFoldDB" id="A0A4Y1WS84"/>
<dbReference type="SUPFAM" id="SSF53335">
    <property type="entry name" value="S-adenosyl-L-methionine-dependent methyltransferases"/>
    <property type="match status" value="1"/>
</dbReference>
<gene>
    <name evidence="4" type="ORF">A5CBH24_12330</name>
</gene>
<evidence type="ECO:0000256" key="2">
    <source>
        <dbReference type="ARBA" id="ARBA00022679"/>
    </source>
</evidence>
<dbReference type="REBASE" id="313717">
    <property type="entry name" value="M.AspH24ORF12330P"/>
</dbReference>
<dbReference type="GO" id="GO:1904047">
    <property type="term" value="F:S-adenosyl-L-methionine binding"/>
    <property type="evidence" value="ECO:0007669"/>
    <property type="project" value="TreeGrafter"/>
</dbReference>
<dbReference type="GO" id="GO:0009007">
    <property type="term" value="F:site-specific DNA-methyltransferase (adenine-specific) activity"/>
    <property type="evidence" value="ECO:0007669"/>
    <property type="project" value="UniProtKB-EC"/>
</dbReference>
<proteinExistence type="predicted"/>
<dbReference type="GO" id="GO:0006298">
    <property type="term" value="P:mismatch repair"/>
    <property type="evidence" value="ECO:0007669"/>
    <property type="project" value="TreeGrafter"/>
</dbReference>
<reference evidence="5" key="1">
    <citation type="submission" date="2019-06" db="EMBL/GenBank/DDBJ databases">
        <title>Alistipes onderdonkii subsp. vulgaris subsp. nov., Alistipes dispar sp. nov. and Alistipes communis sp. nov., isolated from human faeces, and creation of Alistipes onderdonkii subsp. onderdonkii subsp. nov.</title>
        <authorList>
            <person name="Sakamoto M."/>
            <person name="Ikeyama N."/>
            <person name="Ogata Y."/>
            <person name="Suda W."/>
            <person name="Iino T."/>
            <person name="Hattori M."/>
            <person name="Ohkuma M."/>
        </authorList>
    </citation>
    <scope>NUCLEOTIDE SEQUENCE [LARGE SCALE GENOMIC DNA]</scope>
    <source>
        <strain evidence="5">5CBH24</strain>
    </source>
</reference>
<dbReference type="GO" id="GO:0009307">
    <property type="term" value="P:DNA restriction-modification system"/>
    <property type="evidence" value="ECO:0007669"/>
    <property type="project" value="InterPro"/>
</dbReference>
<dbReference type="Gene3D" id="3.40.50.150">
    <property type="entry name" value="Vaccinia Virus protein VP39"/>
    <property type="match status" value="1"/>
</dbReference>
<dbReference type="PANTHER" id="PTHR30481:SF3">
    <property type="entry name" value="DNA ADENINE METHYLASE"/>
    <property type="match status" value="1"/>
</dbReference>
<dbReference type="OrthoDB" id="9805629at2"/>
<organism evidence="4 5">
    <name type="scientific">Alistipes communis</name>
    <dbReference type="NCBI Taxonomy" id="2585118"/>
    <lineage>
        <taxon>Bacteria</taxon>
        <taxon>Pseudomonadati</taxon>
        <taxon>Bacteroidota</taxon>
        <taxon>Bacteroidia</taxon>
        <taxon>Bacteroidales</taxon>
        <taxon>Rikenellaceae</taxon>
        <taxon>Alistipes</taxon>
    </lineage>
</organism>
<dbReference type="KEGG" id="acou:A5CBH24_12330"/>
<dbReference type="Proteomes" id="UP000318946">
    <property type="component" value="Chromosome"/>
</dbReference>
<keyword evidence="2 4" id="KW-0808">Transferase</keyword>
<sequence>MVNINILPHFMKYMGSKREILEDINLAIKDLNIESEWFCDLFAGTSIVGCAFLDTYNICVNDIQSYSAIFAHLYASILQKNISLNFIDELQERVNATVAEFDYINPNLKFDYSSIRDYNQLIAIETAQQNLITKDFDLGFSFFVKNYSGTYWSYEQCKWIDSIRAVAECYKGSIKYYVIMSALIFAMSYASQSTGHFAQYRDVTKSNMNDILIYRGKNIWNLFCRKFEEICNIPNLNIDHQIRISSLDYVDCLRTIEPNSIIYADPPYSAVHYSRFYHAIETLVQYDHPVLQYKGRYRENRHQSPFDKKSEVESAFVKLFKGIKDRKSHLILSYSDTGLLSQNRILEIGHSILGRAYKDDIKTKEYIHSKMGRSDEYQHNVHELLISFKRI</sequence>
<keyword evidence="1 4" id="KW-0489">Methyltransferase</keyword>
<dbReference type="Pfam" id="PF02086">
    <property type="entry name" value="MethyltransfD12"/>
    <property type="match status" value="1"/>
</dbReference>